<dbReference type="Gene3D" id="3.40.109.10">
    <property type="entry name" value="NADH Oxidase"/>
    <property type="match status" value="1"/>
</dbReference>
<protein>
    <submittedName>
        <fullName evidence="8">NAD(P)H-dependent oxidoreductase</fullName>
    </submittedName>
</protein>
<organism evidence="8 9">
    <name type="scientific">Brumimicrobium salinarum</name>
    <dbReference type="NCBI Taxonomy" id="2058658"/>
    <lineage>
        <taxon>Bacteria</taxon>
        <taxon>Pseudomonadati</taxon>
        <taxon>Bacteroidota</taxon>
        <taxon>Flavobacteriia</taxon>
        <taxon>Flavobacteriales</taxon>
        <taxon>Crocinitomicaceae</taxon>
        <taxon>Brumimicrobium</taxon>
    </lineage>
</organism>
<keyword evidence="6" id="KW-0560">Oxidoreductase</keyword>
<keyword evidence="5" id="KW-0521">NADP</keyword>
<accession>A0A2I0R1J5</accession>
<evidence type="ECO:0000313" key="8">
    <source>
        <dbReference type="EMBL" id="PKR80454.1"/>
    </source>
</evidence>
<gene>
    <name evidence="8" type="ORF">CW751_10175</name>
</gene>
<dbReference type="AlphaFoldDB" id="A0A2I0R1J5"/>
<dbReference type="GO" id="GO:0016491">
    <property type="term" value="F:oxidoreductase activity"/>
    <property type="evidence" value="ECO:0007669"/>
    <property type="project" value="UniProtKB-KW"/>
</dbReference>
<dbReference type="EMBL" id="PJNI01000010">
    <property type="protein sequence ID" value="PKR80454.1"/>
    <property type="molecule type" value="Genomic_DNA"/>
</dbReference>
<dbReference type="InterPro" id="IPR033878">
    <property type="entry name" value="NfsB-like"/>
</dbReference>
<name>A0A2I0R1J5_9FLAO</name>
<feature type="domain" description="Nitroreductase" evidence="7">
    <location>
        <begin position="7"/>
        <end position="185"/>
    </location>
</feature>
<evidence type="ECO:0000256" key="5">
    <source>
        <dbReference type="ARBA" id="ARBA00022857"/>
    </source>
</evidence>
<dbReference type="SUPFAM" id="SSF55469">
    <property type="entry name" value="FMN-dependent nitroreductase-like"/>
    <property type="match status" value="1"/>
</dbReference>
<evidence type="ECO:0000256" key="1">
    <source>
        <dbReference type="ARBA" id="ARBA00001917"/>
    </source>
</evidence>
<dbReference type="InterPro" id="IPR029479">
    <property type="entry name" value="Nitroreductase"/>
</dbReference>
<proteinExistence type="inferred from homology"/>
<sequence length="209" mass="23758">MQLIENLKWRYATKKFDATKKVSADKIAQIKKAVQLSASSYGQQPYLVLEVKTPEIREALKPLCWNHSQIVDASHLFIFCSKIRNTNKDVDDSTQLKSDIREVPLEEIAGYGAFVKGKLKEKSDEEMFYWTQKQTYIALANALNACAELKVDSTPMEGFDPSDVNELLGLNEKGLNASVLLAIGYRHEEDQAQYAKKVRKPLNEIFLRV</sequence>
<evidence type="ECO:0000256" key="2">
    <source>
        <dbReference type="ARBA" id="ARBA00007118"/>
    </source>
</evidence>
<dbReference type="Proteomes" id="UP000236654">
    <property type="component" value="Unassembled WGS sequence"/>
</dbReference>
<keyword evidence="4" id="KW-0288">FMN</keyword>
<dbReference type="PANTHER" id="PTHR43673">
    <property type="entry name" value="NAD(P)H NITROREDUCTASE YDGI-RELATED"/>
    <property type="match status" value="1"/>
</dbReference>
<dbReference type="InterPro" id="IPR000415">
    <property type="entry name" value="Nitroreductase-like"/>
</dbReference>
<evidence type="ECO:0000256" key="3">
    <source>
        <dbReference type="ARBA" id="ARBA00022630"/>
    </source>
</evidence>
<comment type="similarity">
    <text evidence="2">Belongs to the nitroreductase family.</text>
</comment>
<dbReference type="Pfam" id="PF00881">
    <property type="entry name" value="Nitroreductase"/>
    <property type="match status" value="1"/>
</dbReference>
<evidence type="ECO:0000313" key="9">
    <source>
        <dbReference type="Proteomes" id="UP000236654"/>
    </source>
</evidence>
<evidence type="ECO:0000256" key="6">
    <source>
        <dbReference type="ARBA" id="ARBA00023002"/>
    </source>
</evidence>
<dbReference type="RefSeq" id="WP_101334922.1">
    <property type="nucleotide sequence ID" value="NZ_PJNI01000010.1"/>
</dbReference>
<dbReference type="PANTHER" id="PTHR43673:SF2">
    <property type="entry name" value="NITROREDUCTASE"/>
    <property type="match status" value="1"/>
</dbReference>
<evidence type="ECO:0000256" key="4">
    <source>
        <dbReference type="ARBA" id="ARBA00022643"/>
    </source>
</evidence>
<dbReference type="CDD" id="cd02149">
    <property type="entry name" value="NfsB-like"/>
    <property type="match status" value="1"/>
</dbReference>
<comment type="cofactor">
    <cofactor evidence="1">
        <name>FMN</name>
        <dbReference type="ChEBI" id="CHEBI:58210"/>
    </cofactor>
</comment>
<reference evidence="8 9" key="1">
    <citation type="submission" date="2017-12" db="EMBL/GenBank/DDBJ databases">
        <title>The draft genome sequence of Brumimicrobium saltpan LHR20.</title>
        <authorList>
            <person name="Do Z.-J."/>
            <person name="Luo H.-R."/>
        </authorList>
    </citation>
    <scope>NUCLEOTIDE SEQUENCE [LARGE SCALE GENOMIC DNA]</scope>
    <source>
        <strain evidence="8 9">LHR20</strain>
    </source>
</reference>
<comment type="caution">
    <text evidence="8">The sequence shown here is derived from an EMBL/GenBank/DDBJ whole genome shotgun (WGS) entry which is preliminary data.</text>
</comment>
<keyword evidence="9" id="KW-1185">Reference proteome</keyword>
<evidence type="ECO:0000259" key="7">
    <source>
        <dbReference type="Pfam" id="PF00881"/>
    </source>
</evidence>
<keyword evidence="3" id="KW-0285">Flavoprotein</keyword>
<dbReference type="OrthoDB" id="9809288at2"/>